<name>A0AAQ3WRQ2_PASNO</name>
<protein>
    <recommendedName>
        <fullName evidence="1">DUF4371 domain-containing protein</fullName>
    </recommendedName>
</protein>
<dbReference type="PANTHER" id="PTHR45749:SF36">
    <property type="entry name" value="ZINC FINGER MYM-TYPE PROTEIN 1-LIKE"/>
    <property type="match status" value="1"/>
</dbReference>
<feature type="non-terminal residue" evidence="2">
    <location>
        <position position="1"/>
    </location>
</feature>
<gene>
    <name evidence="2" type="ORF">U9M48_019929</name>
</gene>
<reference evidence="2 3" key="1">
    <citation type="submission" date="2024-02" db="EMBL/GenBank/DDBJ databases">
        <title>High-quality chromosome-scale genome assembly of Pensacola bahiagrass (Paspalum notatum Flugge var. saurae).</title>
        <authorList>
            <person name="Vega J.M."/>
            <person name="Podio M."/>
            <person name="Orjuela J."/>
            <person name="Siena L.A."/>
            <person name="Pessino S.C."/>
            <person name="Combes M.C."/>
            <person name="Mariac C."/>
            <person name="Albertini E."/>
            <person name="Pupilli F."/>
            <person name="Ortiz J.P.A."/>
            <person name="Leblanc O."/>
        </authorList>
    </citation>
    <scope>NUCLEOTIDE SEQUENCE [LARGE SCALE GENOMIC DNA]</scope>
    <source>
        <strain evidence="2">R1</strain>
        <tissue evidence="2">Leaf</tissue>
    </source>
</reference>
<dbReference type="Pfam" id="PF14291">
    <property type="entry name" value="DUF4371"/>
    <property type="match status" value="1"/>
</dbReference>
<feature type="domain" description="DUF4371" evidence="1">
    <location>
        <begin position="3"/>
        <end position="83"/>
    </location>
</feature>
<proteinExistence type="predicted"/>
<dbReference type="InterPro" id="IPR025398">
    <property type="entry name" value="DUF4371"/>
</dbReference>
<accession>A0AAQ3WRQ2</accession>
<dbReference type="Proteomes" id="UP001341281">
    <property type="component" value="Chromosome 04"/>
</dbReference>
<evidence type="ECO:0000313" key="3">
    <source>
        <dbReference type="Proteomes" id="UP001341281"/>
    </source>
</evidence>
<dbReference type="AlphaFoldDB" id="A0AAQ3WRQ2"/>
<evidence type="ECO:0000313" key="2">
    <source>
        <dbReference type="EMBL" id="WVZ71335.1"/>
    </source>
</evidence>
<dbReference type="PANTHER" id="PTHR45749">
    <property type="match status" value="1"/>
</dbReference>
<keyword evidence="3" id="KW-1185">Reference proteome</keyword>
<feature type="non-terminal residue" evidence="2">
    <location>
        <position position="101"/>
    </location>
</feature>
<evidence type="ECO:0000259" key="1">
    <source>
        <dbReference type="Pfam" id="PF14291"/>
    </source>
</evidence>
<dbReference type="EMBL" id="CP144748">
    <property type="protein sequence ID" value="WVZ71335.1"/>
    <property type="molecule type" value="Genomic_DNA"/>
</dbReference>
<sequence length="101" mass="11474">TRKKIIEKLGEESYAILADESSDISHKEQLTLRSRYVDKLGRPCERHFGVIPIDDTRSLSLKEAIEALLSHCLTMAQIRGKVVKENTDCVTFFDQISLLPN</sequence>
<organism evidence="2 3">
    <name type="scientific">Paspalum notatum var. saurae</name>
    <dbReference type="NCBI Taxonomy" id="547442"/>
    <lineage>
        <taxon>Eukaryota</taxon>
        <taxon>Viridiplantae</taxon>
        <taxon>Streptophyta</taxon>
        <taxon>Embryophyta</taxon>
        <taxon>Tracheophyta</taxon>
        <taxon>Spermatophyta</taxon>
        <taxon>Magnoliopsida</taxon>
        <taxon>Liliopsida</taxon>
        <taxon>Poales</taxon>
        <taxon>Poaceae</taxon>
        <taxon>PACMAD clade</taxon>
        <taxon>Panicoideae</taxon>
        <taxon>Andropogonodae</taxon>
        <taxon>Paspaleae</taxon>
        <taxon>Paspalinae</taxon>
        <taxon>Paspalum</taxon>
    </lineage>
</organism>